<evidence type="ECO:0000256" key="4">
    <source>
        <dbReference type="ARBA" id="ARBA00022989"/>
    </source>
</evidence>
<organism evidence="8 9">
    <name type="scientific">Cymbomonas tetramitiformis</name>
    <dbReference type="NCBI Taxonomy" id="36881"/>
    <lineage>
        <taxon>Eukaryota</taxon>
        <taxon>Viridiplantae</taxon>
        <taxon>Chlorophyta</taxon>
        <taxon>Pyramimonadophyceae</taxon>
        <taxon>Pyramimonadales</taxon>
        <taxon>Pyramimonadaceae</taxon>
        <taxon>Cymbomonas</taxon>
    </lineage>
</organism>
<evidence type="ECO:0000256" key="2">
    <source>
        <dbReference type="ARBA" id="ARBA00006779"/>
    </source>
</evidence>
<dbReference type="AlphaFoldDB" id="A0AAE0GN62"/>
<feature type="transmembrane region" description="Helical" evidence="6">
    <location>
        <begin position="168"/>
        <end position="189"/>
    </location>
</feature>
<evidence type="ECO:0000256" key="3">
    <source>
        <dbReference type="ARBA" id="ARBA00022692"/>
    </source>
</evidence>
<comment type="subcellular location">
    <subcellularLocation>
        <location evidence="1">Endomembrane system</location>
        <topology evidence="1">Multi-pass membrane protein</topology>
    </subcellularLocation>
</comment>
<feature type="transmembrane region" description="Helical" evidence="6">
    <location>
        <begin position="137"/>
        <end position="156"/>
    </location>
</feature>
<feature type="transmembrane region" description="Helical" evidence="6">
    <location>
        <begin position="16"/>
        <end position="37"/>
    </location>
</feature>
<evidence type="ECO:0000256" key="1">
    <source>
        <dbReference type="ARBA" id="ARBA00004127"/>
    </source>
</evidence>
<comment type="similarity">
    <text evidence="2">Belongs to the plant tobamovirus multiplication TOM1 protein family.</text>
</comment>
<dbReference type="InterPro" id="IPR040226">
    <property type="entry name" value="THH1/TOM1/TOM3"/>
</dbReference>
<comment type="caution">
    <text evidence="8">The sequence shown here is derived from an EMBL/GenBank/DDBJ whole genome shotgun (WGS) entry which is preliminary data.</text>
</comment>
<keyword evidence="9" id="KW-1185">Reference proteome</keyword>
<protein>
    <recommendedName>
        <fullName evidence="7">THH1/TOM1/TOM3 domain-containing protein</fullName>
    </recommendedName>
</protein>
<accession>A0AAE0GN62</accession>
<keyword evidence="4 6" id="KW-1133">Transmembrane helix</keyword>
<evidence type="ECO:0000256" key="5">
    <source>
        <dbReference type="ARBA" id="ARBA00023136"/>
    </source>
</evidence>
<dbReference type="Proteomes" id="UP001190700">
    <property type="component" value="Unassembled WGS sequence"/>
</dbReference>
<feature type="domain" description="THH1/TOM1/TOM3" evidence="7">
    <location>
        <begin position="15"/>
        <end position="194"/>
    </location>
</feature>
<dbReference type="EMBL" id="LGRX02003908">
    <property type="protein sequence ID" value="KAK3281275.1"/>
    <property type="molecule type" value="Genomic_DNA"/>
</dbReference>
<feature type="transmembrane region" description="Helical" evidence="6">
    <location>
        <begin position="49"/>
        <end position="68"/>
    </location>
</feature>
<reference evidence="8 9" key="1">
    <citation type="journal article" date="2015" name="Genome Biol. Evol.">
        <title>Comparative Genomics of a Bacterivorous Green Alga Reveals Evolutionary Causalities and Consequences of Phago-Mixotrophic Mode of Nutrition.</title>
        <authorList>
            <person name="Burns J.A."/>
            <person name="Paasch A."/>
            <person name="Narechania A."/>
            <person name="Kim E."/>
        </authorList>
    </citation>
    <scope>NUCLEOTIDE SEQUENCE [LARGE SCALE GENOMIC DNA]</scope>
    <source>
        <strain evidence="8 9">PLY_AMNH</strain>
    </source>
</reference>
<dbReference type="GO" id="GO:0012505">
    <property type="term" value="C:endomembrane system"/>
    <property type="evidence" value="ECO:0007669"/>
    <property type="project" value="UniProtKB-SubCell"/>
</dbReference>
<dbReference type="InterPro" id="IPR009457">
    <property type="entry name" value="THH1/TOM1/TOM3_dom"/>
</dbReference>
<evidence type="ECO:0000313" key="9">
    <source>
        <dbReference type="Proteomes" id="UP001190700"/>
    </source>
</evidence>
<feature type="transmembrane region" description="Helical" evidence="6">
    <location>
        <begin position="100"/>
        <end position="117"/>
    </location>
</feature>
<keyword evidence="3 6" id="KW-0812">Transmembrane</keyword>
<sequence length="197" mass="22695">MSVSFDIPRIKDENNYTWLLLGSCYFVIASVASKQIYNLPSAGVTKQKLFLYLTASTSMIRAAFFVFMQVEDHNLYLAIDRDHTGTPDHHEFPIMVFNNLPGYIFFSTYSLLVAYWAEIVDRAQNPAFSLNFALHPIFYGLNVVVYIYVIVIWTLFWQCHTCKEKYLLAAQLWGFTALYLSAVVGVLFFGGRLYRTC</sequence>
<dbReference type="Pfam" id="PF06454">
    <property type="entry name" value="THH1_TOM1-3_dom"/>
    <property type="match status" value="1"/>
</dbReference>
<dbReference type="PANTHER" id="PTHR31142">
    <property type="entry name" value="TOBAMOVIRUS MULTIPLICATION PROTEIN 1-LIKE ISOFORM X1"/>
    <property type="match status" value="1"/>
</dbReference>
<evidence type="ECO:0000313" key="8">
    <source>
        <dbReference type="EMBL" id="KAK3281275.1"/>
    </source>
</evidence>
<dbReference type="PANTHER" id="PTHR31142:SF3">
    <property type="entry name" value="THH1_TOM1_TOM3 DOMAIN-CONTAINING PROTEIN"/>
    <property type="match status" value="1"/>
</dbReference>
<gene>
    <name evidence="8" type="ORF">CYMTET_10924</name>
</gene>
<evidence type="ECO:0000256" key="6">
    <source>
        <dbReference type="SAM" id="Phobius"/>
    </source>
</evidence>
<evidence type="ECO:0000259" key="7">
    <source>
        <dbReference type="Pfam" id="PF06454"/>
    </source>
</evidence>
<proteinExistence type="inferred from homology"/>
<keyword evidence="5 6" id="KW-0472">Membrane</keyword>
<name>A0AAE0GN62_9CHLO</name>